<evidence type="ECO:0000313" key="3">
    <source>
        <dbReference type="EMBL" id="CAL4774432.1"/>
    </source>
</evidence>
<organism evidence="2">
    <name type="scientific">Cladocopium goreaui</name>
    <dbReference type="NCBI Taxonomy" id="2562237"/>
    <lineage>
        <taxon>Eukaryota</taxon>
        <taxon>Sar</taxon>
        <taxon>Alveolata</taxon>
        <taxon>Dinophyceae</taxon>
        <taxon>Suessiales</taxon>
        <taxon>Symbiodiniaceae</taxon>
        <taxon>Cladocopium</taxon>
    </lineage>
</organism>
<reference evidence="3 4" key="2">
    <citation type="submission" date="2024-05" db="EMBL/GenBank/DDBJ databases">
        <authorList>
            <person name="Chen Y."/>
            <person name="Shah S."/>
            <person name="Dougan E. K."/>
            <person name="Thang M."/>
            <person name="Chan C."/>
        </authorList>
    </citation>
    <scope>NUCLEOTIDE SEQUENCE [LARGE SCALE GENOMIC DNA]</scope>
</reference>
<dbReference type="AlphaFoldDB" id="A0A9P1C8P2"/>
<sequence>MWRTGSTTVTVVNIFRVFRAPKPDGRMAAVPQAVGFKHSINSLLVVAIYIGGRFRSVGVGYLTLSECLLGGIEWGPELVDQLLRQEMVFAGPDARDMVCPKMGCLVLLGFLIVGSLLWLNTVAGIFMQQVDRSFEVTNVHQFKDPEFMAATKEILREFVLDLQDLDQDNSQSLNWRQISLVVTHHLELLSDLGIRSMAKARCSSSKSNGYSMLFRYRNHTVRIIRIHALPDFGQ</sequence>
<comment type="caution">
    <text evidence="2">The sequence shown here is derived from an EMBL/GenBank/DDBJ whole genome shotgun (WGS) entry which is preliminary data.</text>
</comment>
<gene>
    <name evidence="2" type="ORF">C1SCF055_LOCUS14419</name>
</gene>
<keyword evidence="4" id="KW-1185">Reference proteome</keyword>
<dbReference type="Proteomes" id="UP001152797">
    <property type="component" value="Unassembled WGS sequence"/>
</dbReference>
<accession>A0A9P1C8P2</accession>
<dbReference type="OrthoDB" id="439009at2759"/>
<keyword evidence="1" id="KW-1133">Transmembrane helix</keyword>
<feature type="transmembrane region" description="Helical" evidence="1">
    <location>
        <begin position="105"/>
        <end position="127"/>
    </location>
</feature>
<proteinExistence type="predicted"/>
<protein>
    <submittedName>
        <fullName evidence="3">Phosphatase PSR1</fullName>
    </submittedName>
</protein>
<keyword evidence="1" id="KW-0472">Membrane</keyword>
<evidence type="ECO:0000256" key="1">
    <source>
        <dbReference type="SAM" id="Phobius"/>
    </source>
</evidence>
<evidence type="ECO:0000313" key="4">
    <source>
        <dbReference type="Proteomes" id="UP001152797"/>
    </source>
</evidence>
<keyword evidence="1" id="KW-0812">Transmembrane</keyword>
<name>A0A9P1C8P2_9DINO</name>
<dbReference type="EMBL" id="CAMXCT020001136">
    <property type="protein sequence ID" value="CAL1140495.1"/>
    <property type="molecule type" value="Genomic_DNA"/>
</dbReference>
<dbReference type="EMBL" id="CAMXCT030001136">
    <property type="protein sequence ID" value="CAL4774432.1"/>
    <property type="molecule type" value="Genomic_DNA"/>
</dbReference>
<dbReference type="EMBL" id="CAMXCT010001136">
    <property type="protein sequence ID" value="CAI3987120.1"/>
    <property type="molecule type" value="Genomic_DNA"/>
</dbReference>
<evidence type="ECO:0000313" key="2">
    <source>
        <dbReference type="EMBL" id="CAI3987120.1"/>
    </source>
</evidence>
<reference evidence="2" key="1">
    <citation type="submission" date="2022-10" db="EMBL/GenBank/DDBJ databases">
        <authorList>
            <person name="Chen Y."/>
            <person name="Dougan E. K."/>
            <person name="Chan C."/>
            <person name="Rhodes N."/>
            <person name="Thang M."/>
        </authorList>
    </citation>
    <scope>NUCLEOTIDE SEQUENCE</scope>
</reference>